<dbReference type="Pfam" id="PF00324">
    <property type="entry name" value="AA_permease"/>
    <property type="match status" value="1"/>
</dbReference>
<dbReference type="Proteomes" id="UP000681720">
    <property type="component" value="Unassembled WGS sequence"/>
</dbReference>
<dbReference type="EMBL" id="CAJOBJ010373068">
    <property type="protein sequence ID" value="CAF5224345.1"/>
    <property type="molecule type" value="Genomic_DNA"/>
</dbReference>
<dbReference type="PANTHER" id="PTHR11827">
    <property type="entry name" value="SOLUTE CARRIER FAMILY 12, CATION COTRANSPORTERS"/>
    <property type="match status" value="1"/>
</dbReference>
<dbReference type="InterPro" id="IPR004841">
    <property type="entry name" value="AA-permease/SLC12A_dom"/>
</dbReference>
<dbReference type="InterPro" id="IPR004842">
    <property type="entry name" value="SLC12A_fam"/>
</dbReference>
<dbReference type="GO" id="GO:0016020">
    <property type="term" value="C:membrane"/>
    <property type="evidence" value="ECO:0007669"/>
    <property type="project" value="UniProtKB-SubCell"/>
</dbReference>
<reference evidence="7" key="1">
    <citation type="submission" date="2021-02" db="EMBL/GenBank/DDBJ databases">
        <authorList>
            <person name="Nowell W R."/>
        </authorList>
    </citation>
    <scope>NUCLEOTIDE SEQUENCE</scope>
</reference>
<organism evidence="7 8">
    <name type="scientific">Rotaria magnacalcarata</name>
    <dbReference type="NCBI Taxonomy" id="392030"/>
    <lineage>
        <taxon>Eukaryota</taxon>
        <taxon>Metazoa</taxon>
        <taxon>Spiralia</taxon>
        <taxon>Gnathifera</taxon>
        <taxon>Rotifera</taxon>
        <taxon>Eurotatoria</taxon>
        <taxon>Bdelloidea</taxon>
        <taxon>Philodinida</taxon>
        <taxon>Philodinidae</taxon>
        <taxon>Rotaria</taxon>
    </lineage>
</organism>
<feature type="transmembrane region" description="Helical" evidence="5">
    <location>
        <begin position="53"/>
        <end position="86"/>
    </location>
</feature>
<accession>A0A8S3K1Y1</accession>
<protein>
    <recommendedName>
        <fullName evidence="6">Amino acid permease/ SLC12A domain-containing protein</fullName>
    </recommendedName>
</protein>
<evidence type="ECO:0000256" key="3">
    <source>
        <dbReference type="ARBA" id="ARBA00022989"/>
    </source>
</evidence>
<comment type="subcellular location">
    <subcellularLocation>
        <location evidence="1">Membrane</location>
        <topology evidence="1">Multi-pass membrane protein</topology>
    </subcellularLocation>
</comment>
<feature type="transmembrane region" description="Helical" evidence="5">
    <location>
        <begin position="12"/>
        <end position="33"/>
    </location>
</feature>
<feature type="non-terminal residue" evidence="7">
    <location>
        <position position="1"/>
    </location>
</feature>
<dbReference type="GO" id="GO:0055064">
    <property type="term" value="P:chloride ion homeostasis"/>
    <property type="evidence" value="ECO:0007669"/>
    <property type="project" value="TreeGrafter"/>
</dbReference>
<sequence length="139" mass="15593">LTLFIGSMNTIAPIVTIFFLLAYFAVNLSCLALDLASAPNFRPTFKYFSWHTALLGAVGSIIMCFIVSAAYASIAIGILIGFICMLHLRDFPRASWGSISQALIFHQVRKYLLLLDPRKEHVKFWRPQMLLLVANPRSS</sequence>
<keyword evidence="3 5" id="KW-1133">Transmembrane helix</keyword>
<dbReference type="GO" id="GO:0006884">
    <property type="term" value="P:cell volume homeostasis"/>
    <property type="evidence" value="ECO:0007669"/>
    <property type="project" value="TreeGrafter"/>
</dbReference>
<keyword evidence="2 5" id="KW-0812">Transmembrane</keyword>
<evidence type="ECO:0000256" key="5">
    <source>
        <dbReference type="SAM" id="Phobius"/>
    </source>
</evidence>
<dbReference type="AlphaFoldDB" id="A0A8S3K1Y1"/>
<gene>
    <name evidence="7" type="ORF">GIL414_LOCUS86057</name>
</gene>
<evidence type="ECO:0000256" key="4">
    <source>
        <dbReference type="ARBA" id="ARBA00023136"/>
    </source>
</evidence>
<evidence type="ECO:0000259" key="6">
    <source>
        <dbReference type="Pfam" id="PF00324"/>
    </source>
</evidence>
<dbReference type="GO" id="GO:0015379">
    <property type="term" value="F:potassium:chloride symporter activity"/>
    <property type="evidence" value="ECO:0007669"/>
    <property type="project" value="TreeGrafter"/>
</dbReference>
<feature type="domain" description="Amino acid permease/ SLC12A" evidence="6">
    <location>
        <begin position="3"/>
        <end position="130"/>
    </location>
</feature>
<evidence type="ECO:0000313" key="7">
    <source>
        <dbReference type="EMBL" id="CAF5224345.1"/>
    </source>
</evidence>
<comment type="caution">
    <text evidence="7">The sequence shown here is derived from an EMBL/GenBank/DDBJ whole genome shotgun (WGS) entry which is preliminary data.</text>
</comment>
<evidence type="ECO:0000256" key="2">
    <source>
        <dbReference type="ARBA" id="ARBA00022692"/>
    </source>
</evidence>
<name>A0A8S3K1Y1_9BILA</name>
<evidence type="ECO:0000256" key="1">
    <source>
        <dbReference type="ARBA" id="ARBA00004141"/>
    </source>
</evidence>
<evidence type="ECO:0000313" key="8">
    <source>
        <dbReference type="Proteomes" id="UP000681720"/>
    </source>
</evidence>
<dbReference type="GO" id="GO:0055075">
    <property type="term" value="P:potassium ion homeostasis"/>
    <property type="evidence" value="ECO:0007669"/>
    <property type="project" value="TreeGrafter"/>
</dbReference>
<keyword evidence="4 5" id="KW-0472">Membrane</keyword>
<proteinExistence type="predicted"/>
<dbReference type="Gene3D" id="1.20.1740.10">
    <property type="entry name" value="Amino acid/polyamine transporter I"/>
    <property type="match status" value="1"/>
</dbReference>
<feature type="non-terminal residue" evidence="7">
    <location>
        <position position="139"/>
    </location>
</feature>
<dbReference type="PANTHER" id="PTHR11827:SF72">
    <property type="entry name" value="GH08340P"/>
    <property type="match status" value="1"/>
</dbReference>